<name>A0ABQ9GBB5_9NEOP</name>
<evidence type="ECO:0000313" key="2">
    <source>
        <dbReference type="EMBL" id="KAJ8869709.1"/>
    </source>
</evidence>
<dbReference type="EMBL" id="JARBHB010000013">
    <property type="protein sequence ID" value="KAJ8869709.1"/>
    <property type="molecule type" value="Genomic_DNA"/>
</dbReference>
<feature type="region of interest" description="Disordered" evidence="1">
    <location>
        <begin position="392"/>
        <end position="411"/>
    </location>
</feature>
<evidence type="ECO:0000256" key="1">
    <source>
        <dbReference type="SAM" id="MobiDB-lite"/>
    </source>
</evidence>
<organism evidence="2 3">
    <name type="scientific">Dryococelus australis</name>
    <dbReference type="NCBI Taxonomy" id="614101"/>
    <lineage>
        <taxon>Eukaryota</taxon>
        <taxon>Metazoa</taxon>
        <taxon>Ecdysozoa</taxon>
        <taxon>Arthropoda</taxon>
        <taxon>Hexapoda</taxon>
        <taxon>Insecta</taxon>
        <taxon>Pterygota</taxon>
        <taxon>Neoptera</taxon>
        <taxon>Polyneoptera</taxon>
        <taxon>Phasmatodea</taxon>
        <taxon>Verophasmatodea</taxon>
        <taxon>Anareolatae</taxon>
        <taxon>Phasmatidae</taxon>
        <taxon>Eurycanthinae</taxon>
        <taxon>Dryococelus</taxon>
    </lineage>
</organism>
<protein>
    <submittedName>
        <fullName evidence="2">Uncharacterized protein</fullName>
    </submittedName>
</protein>
<dbReference type="Proteomes" id="UP001159363">
    <property type="component" value="Chromosome 12"/>
</dbReference>
<comment type="caution">
    <text evidence="2">The sequence shown here is derived from an EMBL/GenBank/DDBJ whole genome shotgun (WGS) entry which is preliminary data.</text>
</comment>
<reference evidence="2 3" key="1">
    <citation type="submission" date="2023-02" db="EMBL/GenBank/DDBJ databases">
        <title>LHISI_Scaffold_Assembly.</title>
        <authorList>
            <person name="Stuart O.P."/>
            <person name="Cleave R."/>
            <person name="Magrath M.J.L."/>
            <person name="Mikheyev A.S."/>
        </authorList>
    </citation>
    <scope>NUCLEOTIDE SEQUENCE [LARGE SCALE GENOMIC DNA]</scope>
    <source>
        <strain evidence="2">Daus_M_001</strain>
        <tissue evidence="2">Leg muscle</tissue>
    </source>
</reference>
<sequence length="1038" mass="114908">MRHSSTSTRPDLDLKAPQLRDLSAQFKSATRLRVVSEAFSQLLRMFIAVARFSAVPGDLLSTPDELPNWLIRHSHPRSGGGIEGRKWNKVQYRTPPAIRLLVSGCFSAVLDRLAYVSELTRSEAGLRTVPPKTALSMRVVSGLRDGGRGLEIAVRLPRSKYYKRPHLITTTNKQNIMSRVYRGLSSLACCQLNRRNTRGSTYRWEFVPAAGGAISVAVRLPCCSAHFAGCSPWAARAAASGRLAHPCQTFLSAADQHPAPTYLVTAFEFPLRRRCVYSGYEQNSSFEPCPVPPRPARLLVPWWGRMDDYYSVLQSPEGSTPLKFHGRALLSSTPAAAGFHNWPGCLREDMLWHRRHVFLLQHWIIRALTAEVLRKLILRAPAITCNGSAESVAKDHPHCRRPGSNPRPTPGIDNMQDVHISEEASENAAAVVASCMLGRVLTEARAGSRTVKLSAGTLVHESPQWLKVVTLQMQQWIPSSDIRSSFLGSSSVPGLKVKLFSQVVIAPDDAAGRGVYSMISRFPRAKILEGPRRDTNPVRPGERRALYPRRHHGPRSLLICSPLEVVQPRSRSVLDHCDIVPAVLSRRRFSIGAHSLTELHVIKALICEGFLDWFRLAEGVLHKVWSNDKRIAKRASANVAEFGQATRHWPCSDSPAKSPHLASYALKVHPVRDVKLSLSEFTAGAHYVPWRIPFSRGHEQLALLEPSIAIDSQLLATVQIEMYTMWTLCGVDAAGVLRGTAVWCDVMRKTRLACPPLTRANRIQSPAGSLDSRNWDLCRTMSLVGGPSRGSPVSPAPSFRSRSMFASVTFIDSQDRAVKSLPNLFTHSKLTWTTSLELIPFNTKHLPPTSGTPWPRFENHCRRTTTSGYLRQGFVFPIRDACARAYHLDSPVRQGMIPSNPPTPATTSCAAPAGTFLRIKYLLRTVKEKTISRGRRTTAPAENIGPGHVNKTRARTCEEVTLHVLTAATEEIVDGLFVGSAFRVSRASKTAQRRILRKGTCRVPLAEVDILGSNVDRGESVVTTLMHFSRARSEKSPS</sequence>
<gene>
    <name evidence="2" type="ORF">PR048_028704</name>
</gene>
<accession>A0ABQ9GBB5</accession>
<keyword evidence="3" id="KW-1185">Reference proteome</keyword>
<evidence type="ECO:0000313" key="3">
    <source>
        <dbReference type="Proteomes" id="UP001159363"/>
    </source>
</evidence>
<proteinExistence type="predicted"/>